<name>A0A5C3NMJ5_9APHY</name>
<accession>A0A5C3NMJ5</accession>
<feature type="non-terminal residue" evidence="2">
    <location>
        <position position="1"/>
    </location>
</feature>
<feature type="non-terminal residue" evidence="2">
    <location>
        <position position="102"/>
    </location>
</feature>
<reference evidence="2 3" key="1">
    <citation type="journal article" date="2019" name="Nat. Ecol. Evol.">
        <title>Megaphylogeny resolves global patterns of mushroom evolution.</title>
        <authorList>
            <person name="Varga T."/>
            <person name="Krizsan K."/>
            <person name="Foldi C."/>
            <person name="Dima B."/>
            <person name="Sanchez-Garcia M."/>
            <person name="Sanchez-Ramirez S."/>
            <person name="Szollosi G.J."/>
            <person name="Szarkandi J.G."/>
            <person name="Papp V."/>
            <person name="Albert L."/>
            <person name="Andreopoulos W."/>
            <person name="Angelini C."/>
            <person name="Antonin V."/>
            <person name="Barry K.W."/>
            <person name="Bougher N.L."/>
            <person name="Buchanan P."/>
            <person name="Buyck B."/>
            <person name="Bense V."/>
            <person name="Catcheside P."/>
            <person name="Chovatia M."/>
            <person name="Cooper J."/>
            <person name="Damon W."/>
            <person name="Desjardin D."/>
            <person name="Finy P."/>
            <person name="Geml J."/>
            <person name="Haridas S."/>
            <person name="Hughes K."/>
            <person name="Justo A."/>
            <person name="Karasinski D."/>
            <person name="Kautmanova I."/>
            <person name="Kiss B."/>
            <person name="Kocsube S."/>
            <person name="Kotiranta H."/>
            <person name="LaButti K.M."/>
            <person name="Lechner B.E."/>
            <person name="Liimatainen K."/>
            <person name="Lipzen A."/>
            <person name="Lukacs Z."/>
            <person name="Mihaltcheva S."/>
            <person name="Morgado L.N."/>
            <person name="Niskanen T."/>
            <person name="Noordeloos M.E."/>
            <person name="Ohm R.A."/>
            <person name="Ortiz-Santana B."/>
            <person name="Ovrebo C."/>
            <person name="Racz N."/>
            <person name="Riley R."/>
            <person name="Savchenko A."/>
            <person name="Shiryaev A."/>
            <person name="Soop K."/>
            <person name="Spirin V."/>
            <person name="Szebenyi C."/>
            <person name="Tomsovsky M."/>
            <person name="Tulloss R.E."/>
            <person name="Uehling J."/>
            <person name="Grigoriev I.V."/>
            <person name="Vagvolgyi C."/>
            <person name="Papp T."/>
            <person name="Martin F.M."/>
            <person name="Miettinen O."/>
            <person name="Hibbett D.S."/>
            <person name="Nagy L.G."/>
        </authorList>
    </citation>
    <scope>NUCLEOTIDE SEQUENCE [LARGE SCALE GENOMIC DNA]</scope>
    <source>
        <strain evidence="2 3">HHB13444</strain>
    </source>
</reference>
<dbReference type="Proteomes" id="UP000308197">
    <property type="component" value="Unassembled WGS sequence"/>
</dbReference>
<sequence length="102" mass="11531">VFLGKDWRFVGAKSELAYLLAAVTGIEAEILTHQKRLDAVSVADRMGWASDRETTRAEDRAYSLFGIFGINLPIIYGEGDRAFLRLQKEILQAIPDQSLFIW</sequence>
<dbReference type="PANTHER" id="PTHR10622">
    <property type="entry name" value="HET DOMAIN-CONTAINING PROTEIN"/>
    <property type="match status" value="1"/>
</dbReference>
<proteinExistence type="predicted"/>
<feature type="domain" description="DUF8212" evidence="1">
    <location>
        <begin position="81"/>
        <end position="102"/>
    </location>
</feature>
<dbReference type="InterPro" id="IPR058525">
    <property type="entry name" value="DUF8212"/>
</dbReference>
<dbReference type="EMBL" id="ML212696">
    <property type="protein sequence ID" value="TFK78222.1"/>
    <property type="molecule type" value="Genomic_DNA"/>
</dbReference>
<evidence type="ECO:0000313" key="3">
    <source>
        <dbReference type="Proteomes" id="UP000308197"/>
    </source>
</evidence>
<dbReference type="PANTHER" id="PTHR10622:SF10">
    <property type="entry name" value="HET DOMAIN-CONTAINING PROTEIN"/>
    <property type="match status" value="1"/>
</dbReference>
<gene>
    <name evidence="2" type="ORF">K466DRAFT_437959</name>
</gene>
<dbReference type="InParanoid" id="A0A5C3NMJ5"/>
<dbReference type="AlphaFoldDB" id="A0A5C3NMJ5"/>
<dbReference type="STRING" id="1314778.A0A5C3NMJ5"/>
<keyword evidence="3" id="KW-1185">Reference proteome</keyword>
<organism evidence="2 3">
    <name type="scientific">Polyporus arcularius HHB13444</name>
    <dbReference type="NCBI Taxonomy" id="1314778"/>
    <lineage>
        <taxon>Eukaryota</taxon>
        <taxon>Fungi</taxon>
        <taxon>Dikarya</taxon>
        <taxon>Basidiomycota</taxon>
        <taxon>Agaricomycotina</taxon>
        <taxon>Agaricomycetes</taxon>
        <taxon>Polyporales</taxon>
        <taxon>Polyporaceae</taxon>
        <taxon>Polyporus</taxon>
    </lineage>
</organism>
<evidence type="ECO:0000313" key="2">
    <source>
        <dbReference type="EMBL" id="TFK78222.1"/>
    </source>
</evidence>
<protein>
    <recommendedName>
        <fullName evidence="1">DUF8212 domain-containing protein</fullName>
    </recommendedName>
</protein>
<dbReference type="Pfam" id="PF26640">
    <property type="entry name" value="DUF8212"/>
    <property type="match status" value="1"/>
</dbReference>
<evidence type="ECO:0000259" key="1">
    <source>
        <dbReference type="Pfam" id="PF26640"/>
    </source>
</evidence>